<proteinExistence type="predicted"/>
<evidence type="ECO:0000256" key="1">
    <source>
        <dbReference type="SAM" id="MobiDB-lite"/>
    </source>
</evidence>
<name>A0A975BWF1_9BACT</name>
<dbReference type="AlphaFoldDB" id="A0A975BWF1"/>
<feature type="region of interest" description="Disordered" evidence="1">
    <location>
        <begin position="1"/>
        <end position="21"/>
    </location>
</feature>
<accession>A0A975BWF1</accession>
<reference evidence="2" key="1">
    <citation type="journal article" date="2021" name="Microb. Physiol.">
        <title>Proteogenomic Insights into the Physiology of Marine, Sulfate-Reducing, Filamentous Desulfonema limicola and Desulfonema magnum.</title>
        <authorList>
            <person name="Schnaars V."/>
            <person name="Wohlbrand L."/>
            <person name="Scheve S."/>
            <person name="Hinrichs C."/>
            <person name="Reinhardt R."/>
            <person name="Rabus R."/>
        </authorList>
    </citation>
    <scope>NUCLEOTIDE SEQUENCE</scope>
    <source>
        <strain evidence="2">4be13</strain>
    </source>
</reference>
<organism evidence="2 3">
    <name type="scientific">Desulfonema magnum</name>
    <dbReference type="NCBI Taxonomy" id="45655"/>
    <lineage>
        <taxon>Bacteria</taxon>
        <taxon>Pseudomonadati</taxon>
        <taxon>Thermodesulfobacteriota</taxon>
        <taxon>Desulfobacteria</taxon>
        <taxon>Desulfobacterales</taxon>
        <taxon>Desulfococcaceae</taxon>
        <taxon>Desulfonema</taxon>
    </lineage>
</organism>
<protein>
    <submittedName>
        <fullName evidence="2">Uncharacterized protein</fullName>
    </submittedName>
</protein>
<evidence type="ECO:0000313" key="3">
    <source>
        <dbReference type="Proteomes" id="UP000663722"/>
    </source>
</evidence>
<keyword evidence="3" id="KW-1185">Reference proteome</keyword>
<dbReference type="KEGG" id="dmm:dnm_090840"/>
<gene>
    <name evidence="2" type="ORF">dnm_090840</name>
</gene>
<dbReference type="EMBL" id="CP061800">
    <property type="protein sequence ID" value="QTA92991.1"/>
    <property type="molecule type" value="Genomic_DNA"/>
</dbReference>
<sequence length="43" mass="4561">MEPKSGKSFHPLIGVRTGSPAPDSPVRTLIHLIKGFAGFVSDL</sequence>
<dbReference type="Proteomes" id="UP000663722">
    <property type="component" value="Chromosome"/>
</dbReference>
<evidence type="ECO:0000313" key="2">
    <source>
        <dbReference type="EMBL" id="QTA92991.1"/>
    </source>
</evidence>